<dbReference type="PANTHER" id="PTHR38471">
    <property type="entry name" value="FOUR HELIX BUNDLE PROTEIN"/>
    <property type="match status" value="1"/>
</dbReference>
<accession>A0A371JTT5</accession>
<gene>
    <name evidence="1" type="ORF">DX873_03290</name>
</gene>
<protein>
    <submittedName>
        <fullName evidence="1">Four helix bundle protein</fullName>
    </submittedName>
</protein>
<comment type="caution">
    <text evidence="1">The sequence shown here is derived from an EMBL/GenBank/DDBJ whole genome shotgun (WGS) entry which is preliminary data.</text>
</comment>
<dbReference type="NCBIfam" id="TIGR02436">
    <property type="entry name" value="four helix bundle protein"/>
    <property type="match status" value="1"/>
</dbReference>
<dbReference type="PANTHER" id="PTHR38471:SF2">
    <property type="entry name" value="FOUR HELIX BUNDLE PROTEIN"/>
    <property type="match status" value="1"/>
</dbReference>
<evidence type="ECO:0000313" key="2">
    <source>
        <dbReference type="Proteomes" id="UP000261828"/>
    </source>
</evidence>
<dbReference type="SUPFAM" id="SSF158446">
    <property type="entry name" value="IVS-encoded protein-like"/>
    <property type="match status" value="1"/>
</dbReference>
<name>A0A371JTT5_9FLAO</name>
<reference evidence="1 2" key="1">
    <citation type="submission" date="2018-08" db="EMBL/GenBank/DDBJ databases">
        <title>Muricauda nanhaiensis sp. nov., isolated from seawater of the South China Sea.</title>
        <authorList>
            <person name="Dang Y."/>
        </authorList>
    </citation>
    <scope>NUCLEOTIDE SEQUENCE [LARGE SCALE GENOMIC DNA]</scope>
    <source>
        <strain evidence="1 2">SM1704</strain>
    </source>
</reference>
<proteinExistence type="predicted"/>
<keyword evidence="2" id="KW-1185">Reference proteome</keyword>
<dbReference type="EMBL" id="QTJX01000001">
    <property type="protein sequence ID" value="RDY61207.1"/>
    <property type="molecule type" value="Genomic_DNA"/>
</dbReference>
<dbReference type="InterPro" id="IPR012657">
    <property type="entry name" value="23S_rRNA-intervening_sequence"/>
</dbReference>
<organism evidence="1 2">
    <name type="scientific">Flagellimonas nanhaiensis</name>
    <dbReference type="NCBI Taxonomy" id="2292706"/>
    <lineage>
        <taxon>Bacteria</taxon>
        <taxon>Pseudomonadati</taxon>
        <taxon>Bacteroidota</taxon>
        <taxon>Flavobacteriia</taxon>
        <taxon>Flavobacteriales</taxon>
        <taxon>Flavobacteriaceae</taxon>
        <taxon>Flagellimonas</taxon>
    </lineage>
</organism>
<dbReference type="CDD" id="cd16377">
    <property type="entry name" value="23S_rRNA_IVP_like"/>
    <property type="match status" value="1"/>
</dbReference>
<evidence type="ECO:0000313" key="1">
    <source>
        <dbReference type="EMBL" id="RDY61207.1"/>
    </source>
</evidence>
<dbReference type="InterPro" id="IPR036583">
    <property type="entry name" value="23S_rRNA_IVS_sf"/>
</dbReference>
<dbReference type="Proteomes" id="UP000261828">
    <property type="component" value="Unassembled WGS sequence"/>
</dbReference>
<sequence length="124" mass="14341">MHKVDDLKIWQKSIELTKAIYLLVSELPKDEQYGLISQMKRCSISIPSNIAEGAGRNSQKEFKHFLSIANGSTYELQTQLILSMELNLIKKERVQTLIELCVEIQKMNYSLQKSLMKTELTTQY</sequence>
<dbReference type="Gene3D" id="1.20.1440.60">
    <property type="entry name" value="23S rRNA-intervening sequence"/>
    <property type="match status" value="1"/>
</dbReference>
<dbReference type="OrthoDB" id="9811959at2"/>
<dbReference type="Pfam" id="PF05635">
    <property type="entry name" value="23S_rRNA_IVP"/>
    <property type="match status" value="1"/>
</dbReference>
<dbReference type="RefSeq" id="WP_116183091.1">
    <property type="nucleotide sequence ID" value="NZ_QTJX01000001.1"/>
</dbReference>
<dbReference type="AlphaFoldDB" id="A0A371JTT5"/>